<dbReference type="GO" id="GO:0042826">
    <property type="term" value="F:histone deacetylase binding"/>
    <property type="evidence" value="ECO:0007669"/>
    <property type="project" value="TreeGrafter"/>
</dbReference>
<keyword evidence="6" id="KW-0862">Zinc</keyword>
<dbReference type="Gene3D" id="1.25.40.10">
    <property type="entry name" value="Tetratricopeptide repeat domain"/>
    <property type="match status" value="1"/>
</dbReference>
<dbReference type="Proteomes" id="UP001329430">
    <property type="component" value="Chromosome 3"/>
</dbReference>
<dbReference type="Gene3D" id="1.10.220.160">
    <property type="match status" value="1"/>
</dbReference>
<protein>
    <recommendedName>
        <fullName evidence="8">Protein-lysine N-methyltransferase SMYD4</fullName>
    </recommendedName>
    <alternativeName>
        <fullName evidence="9">SET and MYND domain-containing protein 4</fullName>
    </alternativeName>
</protein>
<dbReference type="Gene3D" id="6.10.140.2220">
    <property type="match status" value="1"/>
</dbReference>
<keyword evidence="3" id="KW-0949">S-adenosyl-L-methionine</keyword>
<dbReference type="PANTHER" id="PTHR46165">
    <property type="entry name" value="SET AND MYND DOMAIN-CONTAINING PROTEIN 4"/>
    <property type="match status" value="1"/>
</dbReference>
<keyword evidence="2" id="KW-0808">Transferase</keyword>
<dbReference type="InterPro" id="IPR044421">
    <property type="entry name" value="SMYD4_SET"/>
</dbReference>
<name>A0AAN7VHF1_9COLE</name>
<dbReference type="PROSITE" id="PS01360">
    <property type="entry name" value="ZF_MYND_1"/>
    <property type="match status" value="1"/>
</dbReference>
<dbReference type="EMBL" id="JAVRBK010000003">
    <property type="protein sequence ID" value="KAK5645641.1"/>
    <property type="molecule type" value="Genomic_DNA"/>
</dbReference>
<dbReference type="Gene3D" id="2.170.270.10">
    <property type="entry name" value="SET domain"/>
    <property type="match status" value="1"/>
</dbReference>
<evidence type="ECO:0000256" key="1">
    <source>
        <dbReference type="ARBA" id="ARBA00022603"/>
    </source>
</evidence>
<evidence type="ECO:0000256" key="6">
    <source>
        <dbReference type="ARBA" id="ARBA00022833"/>
    </source>
</evidence>
<evidence type="ECO:0000256" key="8">
    <source>
        <dbReference type="ARBA" id="ARBA00093635"/>
    </source>
</evidence>
<dbReference type="GO" id="GO:0005634">
    <property type="term" value="C:nucleus"/>
    <property type="evidence" value="ECO:0007669"/>
    <property type="project" value="TreeGrafter"/>
</dbReference>
<dbReference type="InterPro" id="IPR001214">
    <property type="entry name" value="SET_dom"/>
</dbReference>
<organism evidence="11 12">
    <name type="scientific">Pyrocoelia pectoralis</name>
    <dbReference type="NCBI Taxonomy" id="417401"/>
    <lineage>
        <taxon>Eukaryota</taxon>
        <taxon>Metazoa</taxon>
        <taxon>Ecdysozoa</taxon>
        <taxon>Arthropoda</taxon>
        <taxon>Hexapoda</taxon>
        <taxon>Insecta</taxon>
        <taxon>Pterygota</taxon>
        <taxon>Neoptera</taxon>
        <taxon>Endopterygota</taxon>
        <taxon>Coleoptera</taxon>
        <taxon>Polyphaga</taxon>
        <taxon>Elateriformia</taxon>
        <taxon>Elateroidea</taxon>
        <taxon>Lampyridae</taxon>
        <taxon>Lampyrinae</taxon>
        <taxon>Pyrocoelia</taxon>
    </lineage>
</organism>
<evidence type="ECO:0000256" key="3">
    <source>
        <dbReference type="ARBA" id="ARBA00022691"/>
    </source>
</evidence>
<feature type="domain" description="SET" evidence="10">
    <location>
        <begin position="206"/>
        <end position="497"/>
    </location>
</feature>
<dbReference type="CDD" id="cd10536">
    <property type="entry name" value="SET_SMYD4"/>
    <property type="match status" value="1"/>
</dbReference>
<dbReference type="AlphaFoldDB" id="A0AAN7VHF1"/>
<evidence type="ECO:0000256" key="5">
    <source>
        <dbReference type="ARBA" id="ARBA00022771"/>
    </source>
</evidence>
<reference evidence="11 12" key="1">
    <citation type="journal article" date="2024" name="Insects">
        <title>An Improved Chromosome-Level Genome Assembly of the Firefly Pyrocoelia pectoralis.</title>
        <authorList>
            <person name="Fu X."/>
            <person name="Meyer-Rochow V.B."/>
            <person name="Ballantyne L."/>
            <person name="Zhu X."/>
        </authorList>
    </citation>
    <scope>NUCLEOTIDE SEQUENCE [LARGE SCALE GENOMIC DNA]</scope>
    <source>
        <strain evidence="11">XCY_ONT2</strain>
    </source>
</reference>
<gene>
    <name evidence="11" type="ORF">RI129_004105</name>
</gene>
<keyword evidence="4" id="KW-0479">Metal-binding</keyword>
<dbReference type="GO" id="GO:0008270">
    <property type="term" value="F:zinc ion binding"/>
    <property type="evidence" value="ECO:0007669"/>
    <property type="project" value="UniProtKB-KW"/>
</dbReference>
<dbReference type="InterPro" id="IPR046341">
    <property type="entry name" value="SET_dom_sf"/>
</dbReference>
<evidence type="ECO:0000256" key="7">
    <source>
        <dbReference type="ARBA" id="ARBA00093423"/>
    </source>
</evidence>
<proteinExistence type="predicted"/>
<dbReference type="GO" id="GO:0005737">
    <property type="term" value="C:cytoplasm"/>
    <property type="evidence" value="ECO:0007669"/>
    <property type="project" value="TreeGrafter"/>
</dbReference>
<sequence>MKLISNFFNQNYADLLNELTGQLYQKFENTTDEGERIRLLYPHLQCISITSEVYGKSMKDALKEKGDGNAYFVKNDCESALNCYSTGVLKCPQNSTESRKLLSILVANRSACLYDLKEYEATLSDINYVGCLNVYPDHLKYKLFSREAKCYSFITNKMHLAAASYKLALDYLDLSTLDKSAIDKKKLEIRNALKSLEIFKQKQSKAKIDTFKSNPLFPSASTSVMFDFNPDLGRFARAACDIGAGEVIIQESAHCAVLATKFSLTNCQHCTKSTNAPIPCEKCANICFCSLDCKSAAAVYHQYECGLHKTISESEASINCLMALRIITQSSFAHLESVIKHIGQSPEVHTFNNYACVYSLCRNEHLRNIKQYFHYTIMAIYLLRLLKTTTYFGVTTQDDKLQDDEIFVCKLILHNLEMLQFNAHEISELHEAPPGPLDPQDEANFKAIYIGGGLYPTLAFFNHSCDPCIVRYNIGSKMFAKTVKPIRKGEVIYENYGPIYTNSPKDERQQFLLENYWFTCHCRACEEDWPLFKEMEDNVIKIPCKNTKCPNFFFLNDNVDNPVITCTSCNSLTNLFPHLKALADLENILLEAEESYKRNNYEKAMELYLQAMTIYSKNTVSPFPDWVKVQQRLRTCFVSFGNRCLNYAKIKKMEE</sequence>
<dbReference type="GO" id="GO:0008170">
    <property type="term" value="F:N-methyltransferase activity"/>
    <property type="evidence" value="ECO:0007669"/>
    <property type="project" value="UniProtKB-ARBA"/>
</dbReference>
<dbReference type="GO" id="GO:0008757">
    <property type="term" value="F:S-adenosylmethionine-dependent methyltransferase activity"/>
    <property type="evidence" value="ECO:0007669"/>
    <property type="project" value="UniProtKB-ARBA"/>
</dbReference>
<dbReference type="Pfam" id="PF00856">
    <property type="entry name" value="SET"/>
    <property type="match status" value="1"/>
</dbReference>
<dbReference type="InterPro" id="IPR011990">
    <property type="entry name" value="TPR-like_helical_dom_sf"/>
</dbReference>
<comment type="function">
    <text evidence="7">Protein-lysine N-methyltransferase. Monomethylates PRMT5, modulating its transcriptional activity. May also act as a histone methyltransferase. Plays a critical role in cardiac development. Acts as a key epigenetic regulator of gene expression during cardiac development via its dual activities as a methyltransferase and negative regulator of HDAC1.</text>
</comment>
<dbReference type="SUPFAM" id="SSF48452">
    <property type="entry name" value="TPR-like"/>
    <property type="match status" value="1"/>
</dbReference>
<comment type="caution">
    <text evidence="11">The sequence shown here is derived from an EMBL/GenBank/DDBJ whole genome shotgun (WGS) entry which is preliminary data.</text>
</comment>
<evidence type="ECO:0000256" key="2">
    <source>
        <dbReference type="ARBA" id="ARBA00022679"/>
    </source>
</evidence>
<evidence type="ECO:0000313" key="12">
    <source>
        <dbReference type="Proteomes" id="UP001329430"/>
    </source>
</evidence>
<accession>A0AAN7VHF1</accession>
<keyword evidence="12" id="KW-1185">Reference proteome</keyword>
<dbReference type="PANTHER" id="PTHR46165:SF7">
    <property type="entry name" value="SET AND MYND DOMAIN-CONTAINING PROTEIN 4"/>
    <property type="match status" value="1"/>
</dbReference>
<dbReference type="SUPFAM" id="SSF144232">
    <property type="entry name" value="HIT/MYND zinc finger-like"/>
    <property type="match status" value="1"/>
</dbReference>
<evidence type="ECO:0000256" key="9">
    <source>
        <dbReference type="ARBA" id="ARBA00093680"/>
    </source>
</evidence>
<dbReference type="GO" id="GO:0032259">
    <property type="term" value="P:methylation"/>
    <property type="evidence" value="ECO:0007669"/>
    <property type="project" value="UniProtKB-KW"/>
</dbReference>
<dbReference type="SUPFAM" id="SSF82199">
    <property type="entry name" value="SET domain"/>
    <property type="match status" value="1"/>
</dbReference>
<dbReference type="PROSITE" id="PS50280">
    <property type="entry name" value="SET"/>
    <property type="match status" value="1"/>
</dbReference>
<dbReference type="GO" id="GO:0042051">
    <property type="term" value="P:compound eye photoreceptor development"/>
    <property type="evidence" value="ECO:0007669"/>
    <property type="project" value="TreeGrafter"/>
</dbReference>
<keyword evidence="1" id="KW-0489">Methyltransferase</keyword>
<dbReference type="InterPro" id="IPR002893">
    <property type="entry name" value="Znf_MYND"/>
</dbReference>
<evidence type="ECO:0000256" key="4">
    <source>
        <dbReference type="ARBA" id="ARBA00022723"/>
    </source>
</evidence>
<dbReference type="GO" id="GO:0008276">
    <property type="term" value="F:protein methyltransferase activity"/>
    <property type="evidence" value="ECO:0007669"/>
    <property type="project" value="UniProtKB-ARBA"/>
</dbReference>
<dbReference type="InterPro" id="IPR052097">
    <property type="entry name" value="SET-MYND_domain_protein"/>
</dbReference>
<evidence type="ECO:0000259" key="10">
    <source>
        <dbReference type="PROSITE" id="PS50280"/>
    </source>
</evidence>
<evidence type="ECO:0000313" key="11">
    <source>
        <dbReference type="EMBL" id="KAK5645641.1"/>
    </source>
</evidence>
<keyword evidence="5" id="KW-0863">Zinc-finger</keyword>